<dbReference type="Gene3D" id="3.40.50.720">
    <property type="entry name" value="NAD(P)-binding Rossmann-like Domain"/>
    <property type="match status" value="1"/>
</dbReference>
<organism evidence="2 3">
    <name type="scientific">Oceanobacillus halophilus</name>
    <dbReference type="NCBI Taxonomy" id="930130"/>
    <lineage>
        <taxon>Bacteria</taxon>
        <taxon>Bacillati</taxon>
        <taxon>Bacillota</taxon>
        <taxon>Bacilli</taxon>
        <taxon>Bacillales</taxon>
        <taxon>Bacillaceae</taxon>
        <taxon>Oceanobacillus</taxon>
    </lineage>
</organism>
<proteinExistence type="predicted"/>
<evidence type="ECO:0000313" key="2">
    <source>
        <dbReference type="EMBL" id="RKQ33865.1"/>
    </source>
</evidence>
<dbReference type="InterPro" id="IPR026055">
    <property type="entry name" value="FAR"/>
</dbReference>
<reference evidence="2 3" key="1">
    <citation type="journal article" date="2016" name="Int. J. Syst. Evol. Microbiol.">
        <title>Oceanobacillus halophilus sp. nov., a novel moderately halophilic bacterium from a hypersaline lake.</title>
        <authorList>
            <person name="Amoozegar M.A."/>
            <person name="Bagheri M."/>
            <person name="Makhdoumi A."/>
            <person name="Nikou M.M."/>
            <person name="Fazeli S.A.S."/>
            <person name="Schumann P."/>
            <person name="Sproer C."/>
            <person name="Sanchez-Porro C."/>
            <person name="Ventosa A."/>
        </authorList>
    </citation>
    <scope>NUCLEOTIDE SEQUENCE [LARGE SCALE GENOMIC DNA]</scope>
    <source>
        <strain evidence="2 3">DSM 23996</strain>
    </source>
</reference>
<sequence length="365" mass="42332">MQTYFITGYPGFLARNLLQQLIKDHRSTIEHIYLLVLPKLKEQAEKERMYFSKTERFDDEKITIVEGDITEEKLAINKQIQAELQQNVTHVFHLAAVYDLAVPETLAYQVNVKGTDNVNKWLRTLFHLERYIYFSTAYISGTREGNIFENELNENQSFRNHYEKTKFKAEILVDKLKTSIPTTIIRPGIVKGHSKTGETIKFDGMYFLLNLFDRIGSLPIIPYLGEGNVEGNFVPSDYVLMATSYLAIDKIGEGKTYHVTDPNAYTMREIYKMVCEAYLGKTPKGIVSKSVASLPLYSKLVRKWIRIEKEAMDYFIIDSSYDTTQTITDLEGSGIECPDLKDTIEPMINFYRRYKHDYKRHIQIS</sequence>
<dbReference type="RefSeq" id="WP_121203980.1">
    <property type="nucleotide sequence ID" value="NZ_RBZP01000005.1"/>
</dbReference>
<keyword evidence="3" id="KW-1185">Reference proteome</keyword>
<dbReference type="PANTHER" id="PTHR11011:SF45">
    <property type="entry name" value="FATTY ACYL-COA REDUCTASE CG8306-RELATED"/>
    <property type="match status" value="1"/>
</dbReference>
<evidence type="ECO:0000259" key="1">
    <source>
        <dbReference type="Pfam" id="PF07993"/>
    </source>
</evidence>
<name>A0A495A2V8_9BACI</name>
<dbReference type="GO" id="GO:0080019">
    <property type="term" value="F:alcohol-forming very long-chain fatty acyl-CoA reductase activity"/>
    <property type="evidence" value="ECO:0007669"/>
    <property type="project" value="InterPro"/>
</dbReference>
<dbReference type="SUPFAM" id="SSF51735">
    <property type="entry name" value="NAD(P)-binding Rossmann-fold domains"/>
    <property type="match status" value="1"/>
</dbReference>
<dbReference type="InterPro" id="IPR036291">
    <property type="entry name" value="NAD(P)-bd_dom_sf"/>
</dbReference>
<dbReference type="InterPro" id="IPR013120">
    <property type="entry name" value="FAR_NAD-bd"/>
</dbReference>
<dbReference type="GO" id="GO:0035336">
    <property type="term" value="P:long-chain fatty-acyl-CoA metabolic process"/>
    <property type="evidence" value="ECO:0007669"/>
    <property type="project" value="TreeGrafter"/>
</dbReference>
<protein>
    <submittedName>
        <fullName evidence="2">3-beta hydroxysteroid dehydrogenase</fullName>
    </submittedName>
</protein>
<feature type="domain" description="Thioester reductase (TE)" evidence="1">
    <location>
        <begin position="6"/>
        <end position="242"/>
    </location>
</feature>
<dbReference type="CDD" id="cd05263">
    <property type="entry name" value="MupV_like_SDR_e"/>
    <property type="match status" value="1"/>
</dbReference>
<gene>
    <name evidence="2" type="ORF">D8M06_08535</name>
</gene>
<dbReference type="OrthoDB" id="9807212at2"/>
<accession>A0A495A2V8</accession>
<dbReference type="PANTHER" id="PTHR11011">
    <property type="entry name" value="MALE STERILITY PROTEIN 2-RELATED"/>
    <property type="match status" value="1"/>
</dbReference>
<comment type="caution">
    <text evidence="2">The sequence shown here is derived from an EMBL/GenBank/DDBJ whole genome shotgun (WGS) entry which is preliminary data.</text>
</comment>
<evidence type="ECO:0000313" key="3">
    <source>
        <dbReference type="Proteomes" id="UP000269301"/>
    </source>
</evidence>
<dbReference type="Pfam" id="PF07993">
    <property type="entry name" value="NAD_binding_4"/>
    <property type="match status" value="1"/>
</dbReference>
<dbReference type="AlphaFoldDB" id="A0A495A2V8"/>
<dbReference type="Proteomes" id="UP000269301">
    <property type="component" value="Unassembled WGS sequence"/>
</dbReference>
<dbReference type="EMBL" id="RBZP01000005">
    <property type="protein sequence ID" value="RKQ33865.1"/>
    <property type="molecule type" value="Genomic_DNA"/>
</dbReference>